<protein>
    <submittedName>
        <fullName evidence="1">DUF2478 domain-containing protein</fullName>
    </submittedName>
</protein>
<dbReference type="RefSeq" id="WP_114075373.1">
    <property type="nucleotide sequence ID" value="NZ_CP030918.1"/>
</dbReference>
<dbReference type="AlphaFoldDB" id="A0A344PI49"/>
<organism evidence="1 2">
    <name type="scientific">Paracoccus suum</name>
    <dbReference type="NCBI Taxonomy" id="2259340"/>
    <lineage>
        <taxon>Bacteria</taxon>
        <taxon>Pseudomonadati</taxon>
        <taxon>Pseudomonadota</taxon>
        <taxon>Alphaproteobacteria</taxon>
        <taxon>Rhodobacterales</taxon>
        <taxon>Paracoccaceae</taxon>
        <taxon>Paracoccus</taxon>
    </lineage>
</organism>
<proteinExistence type="predicted"/>
<dbReference type="OrthoDB" id="5918880at2"/>
<gene>
    <name evidence="1" type="ORF">DRW48_04555</name>
</gene>
<evidence type="ECO:0000313" key="1">
    <source>
        <dbReference type="EMBL" id="AXC49054.1"/>
    </source>
</evidence>
<evidence type="ECO:0000313" key="2">
    <source>
        <dbReference type="Proteomes" id="UP000252023"/>
    </source>
</evidence>
<dbReference type="KEGG" id="pars:DRW48_04555"/>
<sequence length="172" mass="17599">MLGYLDQPRRKGEDVADRLLADLAQRLAADGVRLAGAVQANRPASGSRPAEMVAKLLHPGGGEVVISQALGPGARGCCLDAEGLERAAQQARDGLAAAQLVLLSKFGRQEAAGRGFRDLVAEGLHLGLPVLVAISPDAADAFARFADGLAEAVAPDAAEGWCRAALQNAANG</sequence>
<dbReference type="InterPro" id="IPR018912">
    <property type="entry name" value="DUF2478"/>
</dbReference>
<dbReference type="Pfam" id="PF10649">
    <property type="entry name" value="DUF2478"/>
    <property type="match status" value="1"/>
</dbReference>
<dbReference type="Proteomes" id="UP000252023">
    <property type="component" value="Chromosome"/>
</dbReference>
<name>A0A344PI49_9RHOB</name>
<reference evidence="2" key="1">
    <citation type="submission" date="2018-07" db="EMBL/GenBank/DDBJ databases">
        <title>Genome sequencing of Paracoccus sp. SC2-6.</title>
        <authorList>
            <person name="Heo J."/>
            <person name="Kim S.-J."/>
            <person name="Kwon S.-W."/>
        </authorList>
    </citation>
    <scope>NUCLEOTIDE SEQUENCE [LARGE SCALE GENOMIC DNA]</scope>
    <source>
        <strain evidence="2">SC2-6</strain>
    </source>
</reference>
<dbReference type="EMBL" id="CP030918">
    <property type="protein sequence ID" value="AXC49054.1"/>
    <property type="molecule type" value="Genomic_DNA"/>
</dbReference>
<keyword evidence="2" id="KW-1185">Reference proteome</keyword>
<accession>A0A344PI49</accession>